<dbReference type="InterPro" id="IPR008906">
    <property type="entry name" value="HATC_C_dom"/>
</dbReference>
<sequence>SCLLYSRPEGAALLIFVFAGAILKYFGATDQKAAQPSSAAPDQETAGTSSAPPDQETAGPSSAAPDQQGALLPSAPPDQGAAQPSSSPAGLQGQLPVFGQPIDPADWPSVLSDSSRADLVGRGPFQVGPNFTFPKRADGRSLHHHYFYRTLINGEKIKRTWLSYSKKMIPFYCFCCKLFSRKSSKLNTEGQNDWVNISAILKSHETSPDHGKHLIAWKELELRLKTGKTIDQTEMALLHAEQNRWREVLTRLITIIQSLAERNLALRGSVDTLNNPNNGNFLKEVELLAKFDPVLKEHVRRITAGEKHTTYLGKSIQNELIASISGKILSTMVTEIKQSKYFAIILDCTPDISHQEQMSVVVRIVTRTPPEIKDYFLGFLPAPDATGLGLSSLILIKLEELGISFQDCRGQSYDNGSNMKGKNKGVQARPIEKNCRALYVPCGTHTLNLMVADSAKQSTDAISFFGVVQKLYTLFSAAPQRWAILKQHVNITLKSWSETRWENRIKSIEPLHYQTDKVREALTEVREKANDPAARIEAQSLAEEIGSFRFQICTVVWFDILSKINITSKLLQSPKMQLDVAVDLIDKTKTSLKQYRFTGFSDAQTTAREVCENMNVEAELKQKRLRNTKKQFSYEARDETVTDALKRMEMTFFNVVVDTAIQSLEDRFTSLRDVRDKFGVLLSFSDMDDKALREGGGTDLDWREPATEIQSLPNLPKTSMTTFELLTFIHQNELTGFYPNLWVALRIACTLPVTVASAERSFSKLKLIKTYLRSSMSEERLSGLAVISINHQIGSQFSYDDVINDFASQKARRPKF</sequence>
<feature type="compositionally biased region" description="Polar residues" evidence="1">
    <location>
        <begin position="33"/>
        <end position="52"/>
    </location>
</feature>
<dbReference type="PANTHER" id="PTHR45749:SF35">
    <property type="entry name" value="AC-LIKE TRANSPOSASE-RELATED"/>
    <property type="match status" value="1"/>
</dbReference>
<dbReference type="GeneTree" id="ENSGT00940000154356"/>
<dbReference type="InterPro" id="IPR025398">
    <property type="entry name" value="DUF4371"/>
</dbReference>
<dbReference type="PANTHER" id="PTHR45749">
    <property type="match status" value="1"/>
</dbReference>
<dbReference type="Pfam" id="PF14291">
    <property type="entry name" value="DUF4371"/>
    <property type="match status" value="1"/>
</dbReference>
<keyword evidence="5" id="KW-1185">Reference proteome</keyword>
<dbReference type="AlphaFoldDB" id="A0A671WJ52"/>
<feature type="domain" description="DUF4371" evidence="3">
    <location>
        <begin position="218"/>
        <end position="424"/>
    </location>
</feature>
<protein>
    <recommendedName>
        <fullName evidence="6">TTF-type domain-containing protein</fullName>
    </recommendedName>
</protein>
<dbReference type="Ensembl" id="ENSSAUT00010041016.1">
    <property type="protein sequence ID" value="ENSSAUP00010038896.1"/>
    <property type="gene ID" value="ENSSAUG00010016423.1"/>
</dbReference>
<dbReference type="InterPro" id="IPR012337">
    <property type="entry name" value="RNaseH-like_sf"/>
</dbReference>
<evidence type="ECO:0000313" key="4">
    <source>
        <dbReference type="Ensembl" id="ENSSAUP00010038896.1"/>
    </source>
</evidence>
<feature type="region of interest" description="Disordered" evidence="1">
    <location>
        <begin position="33"/>
        <end position="98"/>
    </location>
</feature>
<accession>A0A671WJ52</accession>
<dbReference type="InParanoid" id="A0A671WJ52"/>
<reference evidence="4" key="1">
    <citation type="submission" date="2021-04" db="EMBL/GenBank/DDBJ databases">
        <authorList>
            <consortium name="Wellcome Sanger Institute Data Sharing"/>
        </authorList>
    </citation>
    <scope>NUCLEOTIDE SEQUENCE [LARGE SCALE GENOMIC DNA]</scope>
</reference>
<name>A0A671WJ52_SPAAU</name>
<evidence type="ECO:0000313" key="5">
    <source>
        <dbReference type="Proteomes" id="UP000472265"/>
    </source>
</evidence>
<evidence type="ECO:0000259" key="3">
    <source>
        <dbReference type="Pfam" id="PF14291"/>
    </source>
</evidence>
<reference evidence="4" key="2">
    <citation type="submission" date="2025-08" db="UniProtKB">
        <authorList>
            <consortium name="Ensembl"/>
        </authorList>
    </citation>
    <scope>IDENTIFICATION</scope>
</reference>
<evidence type="ECO:0008006" key="6">
    <source>
        <dbReference type="Google" id="ProtNLM"/>
    </source>
</evidence>
<evidence type="ECO:0000256" key="1">
    <source>
        <dbReference type="SAM" id="MobiDB-lite"/>
    </source>
</evidence>
<organism evidence="4 5">
    <name type="scientific">Sparus aurata</name>
    <name type="common">Gilthead sea bream</name>
    <dbReference type="NCBI Taxonomy" id="8175"/>
    <lineage>
        <taxon>Eukaryota</taxon>
        <taxon>Metazoa</taxon>
        <taxon>Chordata</taxon>
        <taxon>Craniata</taxon>
        <taxon>Vertebrata</taxon>
        <taxon>Euteleostomi</taxon>
        <taxon>Actinopterygii</taxon>
        <taxon>Neopterygii</taxon>
        <taxon>Teleostei</taxon>
        <taxon>Neoteleostei</taxon>
        <taxon>Acanthomorphata</taxon>
        <taxon>Eupercaria</taxon>
        <taxon>Spariformes</taxon>
        <taxon>Sparidae</taxon>
        <taxon>Sparus</taxon>
    </lineage>
</organism>
<dbReference type="Proteomes" id="UP000472265">
    <property type="component" value="Chromosome 19"/>
</dbReference>
<proteinExistence type="predicted"/>
<dbReference type="OMA" id="AREVCEN"/>
<dbReference type="Pfam" id="PF05699">
    <property type="entry name" value="Dimer_Tnp_hAT"/>
    <property type="match status" value="1"/>
</dbReference>
<dbReference type="SUPFAM" id="SSF53098">
    <property type="entry name" value="Ribonuclease H-like"/>
    <property type="match status" value="1"/>
</dbReference>
<evidence type="ECO:0000259" key="2">
    <source>
        <dbReference type="Pfam" id="PF05699"/>
    </source>
</evidence>
<dbReference type="GO" id="GO:0046983">
    <property type="term" value="F:protein dimerization activity"/>
    <property type="evidence" value="ECO:0007669"/>
    <property type="project" value="InterPro"/>
</dbReference>
<reference evidence="4" key="3">
    <citation type="submission" date="2025-09" db="UniProtKB">
        <authorList>
            <consortium name="Ensembl"/>
        </authorList>
    </citation>
    <scope>IDENTIFICATION</scope>
</reference>
<feature type="domain" description="HAT C-terminal dimerisation" evidence="2">
    <location>
        <begin position="713"/>
        <end position="792"/>
    </location>
</feature>